<gene>
    <name evidence="1" type="ORF">K469DRAFT_701684</name>
</gene>
<name>A0A6A6EBA9_9PEZI</name>
<dbReference type="EMBL" id="ML994621">
    <property type="protein sequence ID" value="KAF2189131.1"/>
    <property type="molecule type" value="Genomic_DNA"/>
</dbReference>
<proteinExistence type="predicted"/>
<protein>
    <submittedName>
        <fullName evidence="1">Uncharacterized protein</fullName>
    </submittedName>
</protein>
<evidence type="ECO:0000313" key="2">
    <source>
        <dbReference type="Proteomes" id="UP000800200"/>
    </source>
</evidence>
<dbReference type="Proteomes" id="UP000800200">
    <property type="component" value="Unassembled WGS sequence"/>
</dbReference>
<reference evidence="1" key="1">
    <citation type="journal article" date="2020" name="Stud. Mycol.">
        <title>101 Dothideomycetes genomes: a test case for predicting lifestyles and emergence of pathogens.</title>
        <authorList>
            <person name="Haridas S."/>
            <person name="Albert R."/>
            <person name="Binder M."/>
            <person name="Bloem J."/>
            <person name="Labutti K."/>
            <person name="Salamov A."/>
            <person name="Andreopoulos B."/>
            <person name="Baker S."/>
            <person name="Barry K."/>
            <person name="Bills G."/>
            <person name="Bluhm B."/>
            <person name="Cannon C."/>
            <person name="Castanera R."/>
            <person name="Culley D."/>
            <person name="Daum C."/>
            <person name="Ezra D."/>
            <person name="Gonzalez J."/>
            <person name="Henrissat B."/>
            <person name="Kuo A."/>
            <person name="Liang C."/>
            <person name="Lipzen A."/>
            <person name="Lutzoni F."/>
            <person name="Magnuson J."/>
            <person name="Mondo S."/>
            <person name="Nolan M."/>
            <person name="Ohm R."/>
            <person name="Pangilinan J."/>
            <person name="Park H.-J."/>
            <person name="Ramirez L."/>
            <person name="Alfaro M."/>
            <person name="Sun H."/>
            <person name="Tritt A."/>
            <person name="Yoshinaga Y."/>
            <person name="Zwiers L.-H."/>
            <person name="Turgeon B."/>
            <person name="Goodwin S."/>
            <person name="Spatafora J."/>
            <person name="Crous P."/>
            <person name="Grigoriev I."/>
        </authorList>
    </citation>
    <scope>NUCLEOTIDE SEQUENCE</scope>
    <source>
        <strain evidence="1">CBS 207.26</strain>
    </source>
</reference>
<evidence type="ECO:0000313" key="1">
    <source>
        <dbReference type="EMBL" id="KAF2189131.1"/>
    </source>
</evidence>
<accession>A0A6A6EBA9</accession>
<dbReference type="AlphaFoldDB" id="A0A6A6EBA9"/>
<keyword evidence="2" id="KW-1185">Reference proteome</keyword>
<organism evidence="1 2">
    <name type="scientific">Zopfia rhizophila CBS 207.26</name>
    <dbReference type="NCBI Taxonomy" id="1314779"/>
    <lineage>
        <taxon>Eukaryota</taxon>
        <taxon>Fungi</taxon>
        <taxon>Dikarya</taxon>
        <taxon>Ascomycota</taxon>
        <taxon>Pezizomycotina</taxon>
        <taxon>Dothideomycetes</taxon>
        <taxon>Dothideomycetes incertae sedis</taxon>
        <taxon>Zopfiaceae</taxon>
        <taxon>Zopfia</taxon>
    </lineage>
</organism>
<sequence>MIDRGIRGSTRGISNEAVRLYEVARLPIGFLPTEYYRLAAAQAVPRRFYLRSNSIKH</sequence>